<dbReference type="PROSITE" id="PS00163">
    <property type="entry name" value="FUMARATE_LYASES"/>
    <property type="match status" value="1"/>
</dbReference>
<dbReference type="CDD" id="cd01597">
    <property type="entry name" value="pCLME"/>
    <property type="match status" value="1"/>
</dbReference>
<dbReference type="PANTHER" id="PTHR43172">
    <property type="entry name" value="ADENYLOSUCCINATE LYASE"/>
    <property type="match status" value="1"/>
</dbReference>
<dbReference type="Proteomes" id="UP001499979">
    <property type="component" value="Unassembled WGS sequence"/>
</dbReference>
<evidence type="ECO:0000313" key="3">
    <source>
        <dbReference type="EMBL" id="GAA1127237.1"/>
    </source>
</evidence>
<dbReference type="PANTHER" id="PTHR43172:SF1">
    <property type="entry name" value="ADENYLOSUCCINATE LYASE"/>
    <property type="match status" value="1"/>
</dbReference>
<proteinExistence type="predicted"/>
<dbReference type="InterPro" id="IPR000362">
    <property type="entry name" value="Fumarate_lyase_fam"/>
</dbReference>
<dbReference type="InterPro" id="IPR008948">
    <property type="entry name" value="L-Aspartase-like"/>
</dbReference>
<sequence>MDAHLIDSQIFGHQWSTTESRAIFSEPARVSRWVDVVIALAEAQAEVGIIPAESAAAIAGLRGCPLDLAEIAEGTRATSHSTLGMIHAMQRLLPAAAAEHVYLGATVQDVSDTALVLELELVSSLLWRDLSAVETALLDLAEAHRETPMVGRTHGQPGAPITFGFKVATWVDETGRSLDRLRESRDRWRVGQLGGAVGVLGFFGSHALPLRAAYCRRLGLAEPAVSWLTARDRLAEFASVVACATTALARIANEVYALARQEVGELREPTSATTVGSISMPHKRNPEVSEQIVTLARLVRSSAGVLGDTMIGEHERDGRSWKTEWVVVPELCHYALAATAMTRSLVTSLEVDADRMKANLEATGSASSERLLSAMSARLGKHRAQAMLHDAYREALESGRTLPAVLEGRANADELAELARIDTGAAAAMVDEVVARARRRPVESEPWG</sequence>
<comment type="caution">
    <text evidence="3">The sequence shown here is derived from an EMBL/GenBank/DDBJ whole genome shotgun (WGS) entry which is preliminary data.</text>
</comment>
<evidence type="ECO:0000259" key="2">
    <source>
        <dbReference type="Pfam" id="PF00206"/>
    </source>
</evidence>
<organism evidence="3 4">
    <name type="scientific">Nocardioides aquiterrae</name>
    <dbReference type="NCBI Taxonomy" id="203799"/>
    <lineage>
        <taxon>Bacteria</taxon>
        <taxon>Bacillati</taxon>
        <taxon>Actinomycetota</taxon>
        <taxon>Actinomycetes</taxon>
        <taxon>Propionibacteriales</taxon>
        <taxon>Nocardioidaceae</taxon>
        <taxon>Nocardioides</taxon>
    </lineage>
</organism>
<dbReference type="Gene3D" id="1.20.200.10">
    <property type="entry name" value="Fumarase/aspartase (Central domain)"/>
    <property type="match status" value="1"/>
</dbReference>
<keyword evidence="1 3" id="KW-0456">Lyase</keyword>
<keyword evidence="4" id="KW-1185">Reference proteome</keyword>
<dbReference type="EMBL" id="BAAAJE010000001">
    <property type="protein sequence ID" value="GAA1127237.1"/>
    <property type="molecule type" value="Genomic_DNA"/>
</dbReference>
<dbReference type="GO" id="GO:0016829">
    <property type="term" value="F:lyase activity"/>
    <property type="evidence" value="ECO:0007669"/>
    <property type="project" value="UniProtKB-KW"/>
</dbReference>
<dbReference type="PRINTS" id="PR00145">
    <property type="entry name" value="ARGSUCLYASE"/>
</dbReference>
<dbReference type="SUPFAM" id="SSF48557">
    <property type="entry name" value="L-aspartase-like"/>
    <property type="match status" value="1"/>
</dbReference>
<feature type="domain" description="Fumarate lyase N-terminal" evidence="2">
    <location>
        <begin position="20"/>
        <end position="297"/>
    </location>
</feature>
<dbReference type="Pfam" id="PF00206">
    <property type="entry name" value="Lyase_1"/>
    <property type="match status" value="1"/>
</dbReference>
<dbReference type="PRINTS" id="PR00149">
    <property type="entry name" value="FUMRATELYASE"/>
</dbReference>
<evidence type="ECO:0000313" key="4">
    <source>
        <dbReference type="Proteomes" id="UP001499979"/>
    </source>
</evidence>
<dbReference type="Gene3D" id="1.10.40.30">
    <property type="entry name" value="Fumarase/aspartase (C-terminal domain)"/>
    <property type="match status" value="1"/>
</dbReference>
<dbReference type="InterPro" id="IPR020557">
    <property type="entry name" value="Fumarate_lyase_CS"/>
</dbReference>
<accession>A0ABP4EV73</accession>
<dbReference type="RefSeq" id="WP_343905119.1">
    <property type="nucleotide sequence ID" value="NZ_BAAAJE010000001.1"/>
</dbReference>
<evidence type="ECO:0000256" key="1">
    <source>
        <dbReference type="ARBA" id="ARBA00023239"/>
    </source>
</evidence>
<name>A0ABP4EV73_9ACTN</name>
<reference evidence="4" key="1">
    <citation type="journal article" date="2019" name="Int. J. Syst. Evol. Microbiol.">
        <title>The Global Catalogue of Microorganisms (GCM) 10K type strain sequencing project: providing services to taxonomists for standard genome sequencing and annotation.</title>
        <authorList>
            <consortium name="The Broad Institute Genomics Platform"/>
            <consortium name="The Broad Institute Genome Sequencing Center for Infectious Disease"/>
            <person name="Wu L."/>
            <person name="Ma J."/>
        </authorList>
    </citation>
    <scope>NUCLEOTIDE SEQUENCE [LARGE SCALE GENOMIC DNA]</scope>
    <source>
        <strain evidence="4">JCM 11813</strain>
    </source>
</reference>
<protein>
    <submittedName>
        <fullName evidence="3">Adenylosuccinate lyase family protein</fullName>
    </submittedName>
</protein>
<gene>
    <name evidence="3" type="ORF">GCM10009606_03620</name>
</gene>
<dbReference type="InterPro" id="IPR022761">
    <property type="entry name" value="Fumarate_lyase_N"/>
</dbReference>